<protein>
    <recommendedName>
        <fullName evidence="4">Acid phosphatase</fullName>
    </recommendedName>
</protein>
<dbReference type="AlphaFoldDB" id="A0A7J7NNV5"/>
<evidence type="ECO:0000313" key="3">
    <source>
        <dbReference type="Proteomes" id="UP000541444"/>
    </source>
</evidence>
<comment type="caution">
    <text evidence="2">The sequence shown here is derived from an EMBL/GenBank/DDBJ whole genome shotgun (WGS) entry which is preliminary data.</text>
</comment>
<evidence type="ECO:0000313" key="2">
    <source>
        <dbReference type="EMBL" id="KAF6168859.1"/>
    </source>
</evidence>
<sequence>MTSTQYKVDIQRALDECTTYLTNEFRLKEDGKDAWIFDIDNTLLSTIPYYKTHSFGGKKLNKTSLDARMKESKAPVVKPAMCLYNEIKRRGLKIFLISSRGEHLRDSTIDNLVNVGYYG</sequence>
<dbReference type="Proteomes" id="UP000541444">
    <property type="component" value="Unassembled WGS sequence"/>
</dbReference>
<dbReference type="Gene3D" id="3.40.50.1000">
    <property type="entry name" value="HAD superfamily/HAD-like"/>
    <property type="match status" value="1"/>
</dbReference>
<name>A0A7J7NNV5_9MAGN</name>
<dbReference type="InterPro" id="IPR023214">
    <property type="entry name" value="HAD_sf"/>
</dbReference>
<reference evidence="2 3" key="1">
    <citation type="journal article" date="2020" name="IScience">
        <title>Genome Sequencing of the Endangered Kingdonia uniflora (Circaeasteraceae, Ranunculales) Reveals Potential Mechanisms of Evolutionary Specialization.</title>
        <authorList>
            <person name="Sun Y."/>
            <person name="Deng T."/>
            <person name="Zhang A."/>
            <person name="Moore M.J."/>
            <person name="Landis J.B."/>
            <person name="Lin N."/>
            <person name="Zhang H."/>
            <person name="Zhang X."/>
            <person name="Huang J."/>
            <person name="Zhang X."/>
            <person name="Sun H."/>
            <person name="Wang H."/>
        </authorList>
    </citation>
    <scope>NUCLEOTIDE SEQUENCE [LARGE SCALE GENOMIC DNA]</scope>
    <source>
        <strain evidence="2">TB1705</strain>
        <tissue evidence="2">Leaf</tissue>
    </source>
</reference>
<dbReference type="EMBL" id="JACGCM010000674">
    <property type="protein sequence ID" value="KAF6168859.1"/>
    <property type="molecule type" value="Genomic_DNA"/>
</dbReference>
<dbReference type="SUPFAM" id="SSF56784">
    <property type="entry name" value="HAD-like"/>
    <property type="match status" value="1"/>
</dbReference>
<gene>
    <name evidence="2" type="ORF">GIB67_041743</name>
</gene>
<dbReference type="InterPro" id="IPR005519">
    <property type="entry name" value="Acid_phosphat_B-like"/>
</dbReference>
<accession>A0A7J7NNV5</accession>
<keyword evidence="3" id="KW-1185">Reference proteome</keyword>
<dbReference type="Pfam" id="PF03767">
    <property type="entry name" value="Acid_phosphat_B"/>
    <property type="match status" value="1"/>
</dbReference>
<proteinExistence type="predicted"/>
<evidence type="ECO:0000256" key="1">
    <source>
        <dbReference type="ARBA" id="ARBA00022729"/>
    </source>
</evidence>
<organism evidence="2 3">
    <name type="scientific">Kingdonia uniflora</name>
    <dbReference type="NCBI Taxonomy" id="39325"/>
    <lineage>
        <taxon>Eukaryota</taxon>
        <taxon>Viridiplantae</taxon>
        <taxon>Streptophyta</taxon>
        <taxon>Embryophyta</taxon>
        <taxon>Tracheophyta</taxon>
        <taxon>Spermatophyta</taxon>
        <taxon>Magnoliopsida</taxon>
        <taxon>Ranunculales</taxon>
        <taxon>Circaeasteraceae</taxon>
        <taxon>Kingdonia</taxon>
    </lineage>
</organism>
<keyword evidence="1" id="KW-0732">Signal</keyword>
<dbReference type="OrthoDB" id="59415at2759"/>
<evidence type="ECO:0008006" key="4">
    <source>
        <dbReference type="Google" id="ProtNLM"/>
    </source>
</evidence>
<dbReference type="PANTHER" id="PTHR31284:SF24">
    <property type="entry name" value="ACID PHOSPHATASE"/>
    <property type="match status" value="1"/>
</dbReference>
<dbReference type="InterPro" id="IPR036412">
    <property type="entry name" value="HAD-like_sf"/>
</dbReference>
<dbReference type="PANTHER" id="PTHR31284">
    <property type="entry name" value="ACID PHOSPHATASE-LIKE PROTEIN"/>
    <property type="match status" value="1"/>
</dbReference>